<proteinExistence type="predicted"/>
<name>A0A8X6QUZ1_NEPPI</name>
<sequence length="116" mass="13246">MVTAKEEKQGITDSVLLDDLLFFNSEAVTSGLLTESDILNSVINENSTVMDCNEDEDENENNDNAEINKPSYDEMINSFETIRRGLQCEENASEGIFGALQRCEMYYEIKHFFKKN</sequence>
<organism evidence="1 2">
    <name type="scientific">Nephila pilipes</name>
    <name type="common">Giant wood spider</name>
    <name type="synonym">Nephila maculata</name>
    <dbReference type="NCBI Taxonomy" id="299642"/>
    <lineage>
        <taxon>Eukaryota</taxon>
        <taxon>Metazoa</taxon>
        <taxon>Ecdysozoa</taxon>
        <taxon>Arthropoda</taxon>
        <taxon>Chelicerata</taxon>
        <taxon>Arachnida</taxon>
        <taxon>Araneae</taxon>
        <taxon>Araneomorphae</taxon>
        <taxon>Entelegynae</taxon>
        <taxon>Araneoidea</taxon>
        <taxon>Nephilidae</taxon>
        <taxon>Nephila</taxon>
    </lineage>
</organism>
<evidence type="ECO:0000313" key="2">
    <source>
        <dbReference type="Proteomes" id="UP000887013"/>
    </source>
</evidence>
<gene>
    <name evidence="1" type="primary">AVEN_232736_1</name>
    <name evidence="1" type="ORF">NPIL_512521</name>
</gene>
<keyword evidence="2" id="KW-1185">Reference proteome</keyword>
<dbReference type="OrthoDB" id="6449114at2759"/>
<accession>A0A8X6QUZ1</accession>
<dbReference type="EMBL" id="BMAW01034015">
    <property type="protein sequence ID" value="GFU33149.1"/>
    <property type="molecule type" value="Genomic_DNA"/>
</dbReference>
<evidence type="ECO:0000313" key="1">
    <source>
        <dbReference type="EMBL" id="GFU33149.1"/>
    </source>
</evidence>
<dbReference type="AlphaFoldDB" id="A0A8X6QUZ1"/>
<dbReference type="Proteomes" id="UP000887013">
    <property type="component" value="Unassembled WGS sequence"/>
</dbReference>
<comment type="caution">
    <text evidence="1">The sequence shown here is derived from an EMBL/GenBank/DDBJ whole genome shotgun (WGS) entry which is preliminary data.</text>
</comment>
<reference evidence="1" key="1">
    <citation type="submission" date="2020-08" db="EMBL/GenBank/DDBJ databases">
        <title>Multicomponent nature underlies the extraordinary mechanical properties of spider dragline silk.</title>
        <authorList>
            <person name="Kono N."/>
            <person name="Nakamura H."/>
            <person name="Mori M."/>
            <person name="Yoshida Y."/>
            <person name="Ohtoshi R."/>
            <person name="Malay A.D."/>
            <person name="Moran D.A.P."/>
            <person name="Tomita M."/>
            <person name="Numata K."/>
            <person name="Arakawa K."/>
        </authorList>
    </citation>
    <scope>NUCLEOTIDE SEQUENCE</scope>
</reference>
<protein>
    <submittedName>
        <fullName evidence="1">Uncharacterized protein</fullName>
    </submittedName>
</protein>